<reference evidence="2 3" key="2">
    <citation type="journal article" date="2014" name="FEMS Microbiol. Lett.">
        <title>Draft genomic DNA sequence of the facultatively methylotrophic bacterium Acidomonas methanolica type strain MB58.</title>
        <authorList>
            <person name="Higashiura N."/>
            <person name="Hadano H."/>
            <person name="Hirakawa H."/>
            <person name="Matsutani M."/>
            <person name="Takabe S."/>
            <person name="Matsushita K."/>
            <person name="Azuma Y."/>
        </authorList>
    </citation>
    <scope>NUCLEOTIDE SEQUENCE [LARGE SCALE GENOMIC DNA]</scope>
    <source>
        <strain evidence="2 3">MB58</strain>
    </source>
</reference>
<comment type="caution">
    <text evidence="2">The sequence shown here is derived from an EMBL/GenBank/DDBJ whole genome shotgun (WGS) entry which is preliminary data.</text>
</comment>
<evidence type="ECO:0000313" key="3">
    <source>
        <dbReference type="Proteomes" id="UP000019760"/>
    </source>
</evidence>
<sequence length="134" mass="14758">MGEVEAGLVVFPGKAILSPVEAAGLLGISCGLLRALAWTRCGPRPITVGGRRLYTREELNGFRTQLLSEFGIEAGKRPYRLAPPAEDESARESDPLMRLLCRHRLRHHCVVRALWGMLVFGMGLLLLLLLFGAH</sequence>
<accession>A0A023D3B5</accession>
<keyword evidence="1" id="KW-0812">Transmembrane</keyword>
<evidence type="ECO:0000313" key="2">
    <source>
        <dbReference type="EMBL" id="GAJ28658.1"/>
    </source>
</evidence>
<proteinExistence type="predicted"/>
<name>A0A023D3B5_ACIMT</name>
<dbReference type="OrthoDB" id="7280426at2"/>
<protein>
    <submittedName>
        <fullName evidence="2">Uncharacterized protein</fullName>
    </submittedName>
</protein>
<dbReference type="RefSeq" id="WP_042057514.1">
    <property type="nucleotide sequence ID" value="NZ_BAND01000033.1"/>
</dbReference>
<keyword evidence="3" id="KW-1185">Reference proteome</keyword>
<dbReference type="Proteomes" id="UP000019760">
    <property type="component" value="Unassembled WGS sequence"/>
</dbReference>
<evidence type="ECO:0000256" key="1">
    <source>
        <dbReference type="SAM" id="Phobius"/>
    </source>
</evidence>
<dbReference type="EMBL" id="BAND01000033">
    <property type="protein sequence ID" value="GAJ28658.1"/>
    <property type="molecule type" value="Genomic_DNA"/>
</dbReference>
<keyword evidence="1" id="KW-1133">Transmembrane helix</keyword>
<reference evidence="3" key="1">
    <citation type="journal article" date="2014" name="FEMS Microbiol. Lett.">
        <title>Draft Genomic DNA Sequence of the Facultatively Methylotrophic Bacterium Acidomonas methanolica type strain MB58.</title>
        <authorList>
            <person name="Higashiura N."/>
            <person name="Hadano H."/>
            <person name="Hirakawa H."/>
            <person name="Matsutani M."/>
            <person name="Takabe S."/>
            <person name="Matsushita K."/>
            <person name="Azuma Y."/>
        </authorList>
    </citation>
    <scope>NUCLEOTIDE SEQUENCE [LARGE SCALE GENOMIC DNA]</scope>
    <source>
        <strain evidence="3">MB58</strain>
    </source>
</reference>
<keyword evidence="1" id="KW-0472">Membrane</keyword>
<gene>
    <name evidence="2" type="ORF">Amme_033_002</name>
</gene>
<dbReference type="AlphaFoldDB" id="A0A023D3B5"/>
<organism evidence="2 3">
    <name type="scientific">Acidomonas methanolica NBRC 104435</name>
    <dbReference type="NCBI Taxonomy" id="1231351"/>
    <lineage>
        <taxon>Bacteria</taxon>
        <taxon>Pseudomonadati</taxon>
        <taxon>Pseudomonadota</taxon>
        <taxon>Alphaproteobacteria</taxon>
        <taxon>Acetobacterales</taxon>
        <taxon>Acetobacteraceae</taxon>
        <taxon>Acidomonas</taxon>
    </lineage>
</organism>
<feature type="transmembrane region" description="Helical" evidence="1">
    <location>
        <begin position="113"/>
        <end position="133"/>
    </location>
</feature>